<evidence type="ECO:0000313" key="20">
    <source>
        <dbReference type="Proteomes" id="UP000194280"/>
    </source>
</evidence>
<dbReference type="InterPro" id="IPR042018">
    <property type="entry name" value="GK1-3_metazoan-type"/>
</dbReference>
<dbReference type="PROSITE" id="PS00933">
    <property type="entry name" value="FGGY_KINASES_1"/>
    <property type="match status" value="1"/>
</dbReference>
<evidence type="ECO:0000256" key="1">
    <source>
        <dbReference type="ARBA" id="ARBA00004141"/>
    </source>
</evidence>
<keyword evidence="5 14" id="KW-0808">Transferase</keyword>
<keyword evidence="12 16" id="KW-0472">Membrane</keyword>
<dbReference type="Pfam" id="PF00370">
    <property type="entry name" value="FGGY_N"/>
    <property type="match status" value="1"/>
</dbReference>
<feature type="compositionally biased region" description="Polar residues" evidence="15">
    <location>
        <begin position="617"/>
        <end position="639"/>
    </location>
</feature>
<dbReference type="GO" id="GO:0006641">
    <property type="term" value="P:triglyceride metabolic process"/>
    <property type="evidence" value="ECO:0007669"/>
    <property type="project" value="TreeGrafter"/>
</dbReference>
<feature type="domain" description="Carbohydrate kinase FGGY N-terminal" evidence="17">
    <location>
        <begin position="29"/>
        <end position="284"/>
    </location>
</feature>
<dbReference type="InterPro" id="IPR018485">
    <property type="entry name" value="FGGY_C"/>
</dbReference>
<gene>
    <name evidence="19" type="ORF">BTJ68_11926</name>
</gene>
<comment type="similarity">
    <text evidence="3 14">Belongs to the FGGY kinase family.</text>
</comment>
<evidence type="ECO:0000256" key="8">
    <source>
        <dbReference type="ARBA" id="ARBA00022777"/>
    </source>
</evidence>
<sequence>MSAVVNKISDLVTGLQRSTMDPESEVFVGSIDQGTTSTRFLIFDKTGEPVSIHQEEFSQIYPNPGWHEHDPDEIVKSVETCIEGALQDFEKSGHRKESIKAIGITDQRETTVLWDATTGEALHNAIVWTDTRTAALARELKARPDSDKLQDICGLPISTYPSVTKLLWLLRNVEKVRQVYEAGNLAFGTIDAWLIYKLNGGKENTVFVSDPTNASRTMFMDIHSLKYSEQMLDFFSYEFDLRKVRMPEIVRSSDSKAYGQMASGSLKGFPITGCLGDQSAALVGQKGFEPGSAKNTYGTGCFLLYNVGEKPVISTHGLLATVAYDFDGTPVYALEGSIAVAGSGVKFLMHNMGFEATSSKVTELAESVPDNGGLVFVTAFSGLFAPYWVDDAQGTMFGITQHTERGHIARATIEAVCFQTKAILDAMEKDSRHALTELKVDGGMSNSALCMQTQADLVTIPIIRPKMRETTALGAAIAAGFAVGVWKDFEELKGVNTKGQSIFEPKMDRKQAASMLKRWGRAVNMCKGWLAEYGDDATPDAERQRADQESKAEMSEMEKTCDDEGGGADFVTALELPTTFPIARSDARELVHKVASADMADMAATATAVHREGANGSLRNTARSSGTQTSFLANTNGAVPSNQPPTPRPSSRQSKYKHTFPVHSYARTSPLSHDAANPPSFFGFRNLMGLVLVVSNLRLMIENFKKYGILVTLSGAAIRRGDWTWFGVLYIITPCFLFVAYAIEALAAQYAKGKVAERKRKEEQVKKENHTDVDVDGAAEGKEKSREGVKRTGEVGRRHVFSTWRVIAFCHGLNATTMLVIATYVVYYYIHNPGLASFAQLHAVIVWLKVCSYAFTNRDMRHAYVNTAGGSSASNSLESSDVLPSLYKSCSYPNNITLANLSYFWWAPTLVYQPVYPSTERIRWDFVARRAVEFFILCVVIFVACAQYAVPLLQNSLDSITHLAPLAILERILKLSTISLVCWLAGFFALFQSFLNLLAELLRFGDREFYSDWWNCCDLRSYWTSWNKPVTHFMKRHVYAPMVGRGVPPQLAQLITFLFSGLLHELLVGVPTHNILGVAFLGMVIQIPLIYLTDPLSRMQGHNGKLAGNLIFWISFCFFGQPVAAIAYFFAWQAKYGSENKPEWPLQGLGNR</sequence>
<dbReference type="GO" id="GO:0046167">
    <property type="term" value="P:glycerol-3-phosphate biosynthetic process"/>
    <property type="evidence" value="ECO:0007669"/>
    <property type="project" value="TreeGrafter"/>
</dbReference>
<dbReference type="InterPro" id="IPR043129">
    <property type="entry name" value="ATPase_NBD"/>
</dbReference>
<dbReference type="GO" id="GO:0005739">
    <property type="term" value="C:mitochondrion"/>
    <property type="evidence" value="ECO:0007669"/>
    <property type="project" value="TreeGrafter"/>
</dbReference>
<evidence type="ECO:0000256" key="16">
    <source>
        <dbReference type="SAM" id="Phobius"/>
    </source>
</evidence>
<evidence type="ECO:0000256" key="7">
    <source>
        <dbReference type="ARBA" id="ARBA00022741"/>
    </source>
</evidence>
<dbReference type="SUPFAM" id="SSF53067">
    <property type="entry name" value="Actin-like ATPase domain"/>
    <property type="match status" value="2"/>
</dbReference>
<keyword evidence="6 16" id="KW-0812">Transmembrane</keyword>
<dbReference type="Pfam" id="PF03062">
    <property type="entry name" value="MBOAT"/>
    <property type="match status" value="1"/>
</dbReference>
<dbReference type="Pfam" id="PF02782">
    <property type="entry name" value="FGGY_C"/>
    <property type="match status" value="1"/>
</dbReference>
<keyword evidence="20" id="KW-1185">Reference proteome</keyword>
<feature type="domain" description="Carbohydrate kinase FGGY C-terminal" evidence="18">
    <location>
        <begin position="294"/>
        <end position="482"/>
    </location>
</feature>
<feature type="transmembrane region" description="Helical" evidence="16">
    <location>
        <begin position="836"/>
        <end position="855"/>
    </location>
</feature>
<keyword evidence="11 16" id="KW-1133">Transmembrane helix</keyword>
<feature type="transmembrane region" description="Helical" evidence="16">
    <location>
        <begin position="931"/>
        <end position="950"/>
    </location>
</feature>
<dbReference type="PROSITE" id="PS00445">
    <property type="entry name" value="FGGY_KINASES_2"/>
    <property type="match status" value="1"/>
</dbReference>
<evidence type="ECO:0000256" key="2">
    <source>
        <dbReference type="ARBA" id="ARBA00005190"/>
    </source>
</evidence>
<keyword evidence="10" id="KW-0067">ATP-binding</keyword>
<dbReference type="UniPathway" id="UPA00618">
    <property type="reaction ID" value="UER00672"/>
</dbReference>
<dbReference type="GO" id="GO:0019563">
    <property type="term" value="P:glycerol catabolic process"/>
    <property type="evidence" value="ECO:0007669"/>
    <property type="project" value="UniProtKB-UniPathway"/>
</dbReference>
<protein>
    <recommendedName>
        <fullName evidence="4">glycerol kinase</fullName>
        <ecNumber evidence="4">2.7.1.30</ecNumber>
    </recommendedName>
    <alternativeName>
        <fullName evidence="13">ATP:glycerol 3-phosphotransferase</fullName>
    </alternativeName>
</protein>
<dbReference type="STRING" id="1157616.A0A1Z5SVY1"/>
<feature type="transmembrane region" description="Helical" evidence="16">
    <location>
        <begin position="1106"/>
        <end position="1131"/>
    </location>
</feature>
<evidence type="ECO:0000259" key="17">
    <source>
        <dbReference type="Pfam" id="PF00370"/>
    </source>
</evidence>
<dbReference type="GO" id="GO:0016020">
    <property type="term" value="C:membrane"/>
    <property type="evidence" value="ECO:0007669"/>
    <property type="project" value="UniProtKB-SubCell"/>
</dbReference>
<dbReference type="FunFam" id="3.30.420.40:FF:000085">
    <property type="entry name" value="Glycerol kinase 2"/>
    <property type="match status" value="1"/>
</dbReference>
<dbReference type="OrthoDB" id="5422795at2759"/>
<dbReference type="PANTHER" id="PTHR10196:SF75">
    <property type="entry name" value="GLYCEROL KINASE"/>
    <property type="match status" value="1"/>
</dbReference>
<feature type="transmembrane region" description="Helical" evidence="16">
    <location>
        <begin position="806"/>
        <end position="830"/>
    </location>
</feature>
<feature type="region of interest" description="Disordered" evidence="15">
    <location>
        <begin position="759"/>
        <end position="791"/>
    </location>
</feature>
<name>A0A1Z5SVY1_HORWE</name>
<dbReference type="PANTHER" id="PTHR10196">
    <property type="entry name" value="SUGAR KINASE"/>
    <property type="match status" value="1"/>
</dbReference>
<evidence type="ECO:0000256" key="14">
    <source>
        <dbReference type="RuleBase" id="RU003733"/>
    </source>
</evidence>
<dbReference type="NCBIfam" id="TIGR01311">
    <property type="entry name" value="glycerol_kin"/>
    <property type="match status" value="1"/>
</dbReference>
<dbReference type="GO" id="GO:0005524">
    <property type="term" value="F:ATP binding"/>
    <property type="evidence" value="ECO:0007669"/>
    <property type="project" value="UniProtKB-KW"/>
</dbReference>
<evidence type="ECO:0000256" key="5">
    <source>
        <dbReference type="ARBA" id="ARBA00022679"/>
    </source>
</evidence>
<dbReference type="EC" id="2.7.1.30" evidence="4"/>
<dbReference type="InterPro" id="IPR018483">
    <property type="entry name" value="Carb_kinase_FGGY_CS"/>
</dbReference>
<keyword evidence="7" id="KW-0547">Nucleotide-binding</keyword>
<dbReference type="NCBIfam" id="NF000756">
    <property type="entry name" value="PRK00047.1"/>
    <property type="match status" value="1"/>
</dbReference>
<keyword evidence="9" id="KW-0319">Glycerol metabolism</keyword>
<evidence type="ECO:0000256" key="6">
    <source>
        <dbReference type="ARBA" id="ARBA00022692"/>
    </source>
</evidence>
<reference evidence="19 20" key="1">
    <citation type="submission" date="2017-01" db="EMBL/GenBank/DDBJ databases">
        <title>The recent genome duplication of the halophilic yeast Hortaea werneckii: insights from long-read sequencing.</title>
        <authorList>
            <person name="Sinha S."/>
            <person name="Flibotte S."/>
            <person name="Neira M."/>
            <person name="Lenassi M."/>
            <person name="Gostincar C."/>
            <person name="Stajich J.E."/>
            <person name="Nislow C.E."/>
        </authorList>
    </citation>
    <scope>NUCLEOTIDE SEQUENCE [LARGE SCALE GENOMIC DNA]</scope>
    <source>
        <strain evidence="19 20">EXF-2000</strain>
    </source>
</reference>
<dbReference type="AlphaFoldDB" id="A0A1Z5SVY1"/>
<dbReference type="InParanoid" id="A0A1Z5SVY1"/>
<evidence type="ECO:0000256" key="11">
    <source>
        <dbReference type="ARBA" id="ARBA00022989"/>
    </source>
</evidence>
<feature type="transmembrane region" description="Helical" evidence="16">
    <location>
        <begin position="1075"/>
        <end position="1094"/>
    </location>
</feature>
<evidence type="ECO:0000256" key="3">
    <source>
        <dbReference type="ARBA" id="ARBA00009156"/>
    </source>
</evidence>
<feature type="transmembrane region" description="Helical" evidence="16">
    <location>
        <begin position="978"/>
        <end position="999"/>
    </location>
</feature>
<proteinExistence type="inferred from homology"/>
<evidence type="ECO:0000256" key="4">
    <source>
        <dbReference type="ARBA" id="ARBA00012099"/>
    </source>
</evidence>
<dbReference type="GO" id="GO:0004370">
    <property type="term" value="F:glycerol kinase activity"/>
    <property type="evidence" value="ECO:0007669"/>
    <property type="project" value="UniProtKB-EC"/>
</dbReference>
<organism evidence="19 20">
    <name type="scientific">Hortaea werneckii EXF-2000</name>
    <dbReference type="NCBI Taxonomy" id="1157616"/>
    <lineage>
        <taxon>Eukaryota</taxon>
        <taxon>Fungi</taxon>
        <taxon>Dikarya</taxon>
        <taxon>Ascomycota</taxon>
        <taxon>Pezizomycotina</taxon>
        <taxon>Dothideomycetes</taxon>
        <taxon>Dothideomycetidae</taxon>
        <taxon>Mycosphaerellales</taxon>
        <taxon>Teratosphaeriaceae</taxon>
        <taxon>Hortaea</taxon>
    </lineage>
</organism>
<feature type="transmembrane region" description="Helical" evidence="16">
    <location>
        <begin position="723"/>
        <end position="751"/>
    </location>
</feature>
<comment type="subcellular location">
    <subcellularLocation>
        <location evidence="1">Membrane</location>
        <topology evidence="1">Multi-pass membrane protein</topology>
    </subcellularLocation>
</comment>
<feature type="region of interest" description="Disordered" evidence="15">
    <location>
        <begin position="611"/>
        <end position="657"/>
    </location>
</feature>
<dbReference type="FunFam" id="3.30.420.40:FF:000086">
    <property type="entry name" value="Glycerol kinase"/>
    <property type="match status" value="1"/>
</dbReference>
<keyword evidence="8 14" id="KW-0418">Kinase</keyword>
<evidence type="ECO:0000256" key="13">
    <source>
        <dbReference type="ARBA" id="ARBA00043149"/>
    </source>
</evidence>
<evidence type="ECO:0000256" key="10">
    <source>
        <dbReference type="ARBA" id="ARBA00022840"/>
    </source>
</evidence>
<dbReference type="Proteomes" id="UP000194280">
    <property type="component" value="Unassembled WGS sequence"/>
</dbReference>
<evidence type="ECO:0000259" key="18">
    <source>
        <dbReference type="Pfam" id="PF02782"/>
    </source>
</evidence>
<comment type="caution">
    <text evidence="19">The sequence shown here is derived from an EMBL/GenBank/DDBJ whole genome shotgun (WGS) entry which is preliminary data.</text>
</comment>
<evidence type="ECO:0000256" key="12">
    <source>
        <dbReference type="ARBA" id="ARBA00023136"/>
    </source>
</evidence>
<evidence type="ECO:0000256" key="15">
    <source>
        <dbReference type="SAM" id="MobiDB-lite"/>
    </source>
</evidence>
<dbReference type="CDD" id="cd07792">
    <property type="entry name" value="ASKHA_NBD_FGGY_GK1-3-like"/>
    <property type="match status" value="1"/>
</dbReference>
<dbReference type="InterPro" id="IPR018484">
    <property type="entry name" value="FGGY_N"/>
</dbReference>
<dbReference type="InterPro" id="IPR004299">
    <property type="entry name" value="MBOAT_fam"/>
</dbReference>
<dbReference type="VEuPathDB" id="FungiDB:BTJ68_11926"/>
<comment type="pathway">
    <text evidence="2">Polyol metabolism; glycerol degradation via glycerol kinase pathway; sn-glycerol 3-phosphate from glycerol: step 1/1.</text>
</comment>
<evidence type="ECO:0000256" key="9">
    <source>
        <dbReference type="ARBA" id="ARBA00022798"/>
    </source>
</evidence>
<evidence type="ECO:0000313" key="19">
    <source>
        <dbReference type="EMBL" id="OTA24973.1"/>
    </source>
</evidence>
<dbReference type="EMBL" id="MUNK01000221">
    <property type="protein sequence ID" value="OTA24973.1"/>
    <property type="molecule type" value="Genomic_DNA"/>
</dbReference>
<accession>A0A1Z5SVY1</accession>
<dbReference type="Gene3D" id="3.30.420.40">
    <property type="match status" value="2"/>
</dbReference>
<dbReference type="InterPro" id="IPR005999">
    <property type="entry name" value="Glycerol_kin"/>
</dbReference>